<dbReference type="SUPFAM" id="SSF82185">
    <property type="entry name" value="Histone H3 K4-specific methyltransferase SET7/9 N-terminal domain"/>
    <property type="match status" value="2"/>
</dbReference>
<organism evidence="1 2">
    <name type="scientific">Cetobacterium somerae ATCC BAA-474</name>
    <dbReference type="NCBI Taxonomy" id="1319815"/>
    <lineage>
        <taxon>Bacteria</taxon>
        <taxon>Fusobacteriati</taxon>
        <taxon>Fusobacteriota</taxon>
        <taxon>Fusobacteriia</taxon>
        <taxon>Fusobacteriales</taxon>
        <taxon>Fusobacteriaceae</taxon>
        <taxon>Cetobacterium</taxon>
    </lineage>
</organism>
<dbReference type="Proteomes" id="UP000017081">
    <property type="component" value="Unassembled WGS sequence"/>
</dbReference>
<dbReference type="STRING" id="1319815.HMPREF0202_00511"/>
<gene>
    <name evidence="1" type="ORF">HMPREF0202_00511</name>
</gene>
<keyword evidence="2" id="KW-1185">Reference proteome</keyword>
<dbReference type="HOGENOM" id="CLU_037602_5_0_0"/>
<reference evidence="1 2" key="1">
    <citation type="submission" date="2013-08" db="EMBL/GenBank/DDBJ databases">
        <authorList>
            <person name="Weinstock G."/>
            <person name="Sodergren E."/>
            <person name="Wylie T."/>
            <person name="Fulton L."/>
            <person name="Fulton R."/>
            <person name="Fronick C."/>
            <person name="O'Laughlin M."/>
            <person name="Godfrey J."/>
            <person name="Miner T."/>
            <person name="Herter B."/>
            <person name="Appelbaum E."/>
            <person name="Cordes M."/>
            <person name="Lek S."/>
            <person name="Wollam A."/>
            <person name="Pepin K.H."/>
            <person name="Palsikar V.B."/>
            <person name="Mitreva M."/>
            <person name="Wilson R.K."/>
        </authorList>
    </citation>
    <scope>NUCLEOTIDE SEQUENCE [LARGE SCALE GENOMIC DNA]</scope>
    <source>
        <strain evidence="1 2">ATCC BAA-474</strain>
    </source>
</reference>
<evidence type="ECO:0000313" key="2">
    <source>
        <dbReference type="Proteomes" id="UP000017081"/>
    </source>
</evidence>
<accession>U7VFI4</accession>
<dbReference type="AlphaFoldDB" id="U7VFI4"/>
<evidence type="ECO:0000313" key="1">
    <source>
        <dbReference type="EMBL" id="ERT69583.1"/>
    </source>
</evidence>
<sequence>MNYGIEFKRGKELKKNNMFLRRIELSSEEGYYSIYYLNNDDEIEYLNISYNSFINKDEDEYKYIEYYLDNEYALEYWEFSSENVGVIRSIFNESSYEDITFDITHKNIIKIEVFENATNNLMSQRIVTPSGYNTLVINPALKEYCVENFEFVKNGYRYLYNEKDVLLEEQEYSNGEIVGTSKYYYEDGSLKFLTNLNQTIEFYETGELKSKIYKFKKFSKIVEYYLNGNLMSIGTLNNSNEYIGMGWTFYENGQLKKICSYVDNLIDGEYKDYYKNGVIKTDSFYTLGKENCEFKSYYENGQIECIIDLKDGKRCGKFFKYYKSGQLQDETYYSNNAPINDSLLYYENGKIYAKLAYQNGLRVGISQWFYETGELQSISKYDLIDGYSYLNYSKSYYKSGGIESYVQ</sequence>
<dbReference type="InterPro" id="IPR011652">
    <property type="entry name" value="MORN_2"/>
</dbReference>
<name>U7VFI4_9FUSO</name>
<dbReference type="Gene3D" id="3.90.930.1">
    <property type="match status" value="2"/>
</dbReference>
<dbReference type="eggNOG" id="COG2849">
    <property type="taxonomic scope" value="Bacteria"/>
</dbReference>
<dbReference type="Pfam" id="PF07661">
    <property type="entry name" value="MORN_2"/>
    <property type="match status" value="7"/>
</dbReference>
<comment type="caution">
    <text evidence="1">The sequence shown here is derived from an EMBL/GenBank/DDBJ whole genome shotgun (WGS) entry which is preliminary data.</text>
</comment>
<protein>
    <submittedName>
        <fullName evidence="1">MORN repeat protein</fullName>
    </submittedName>
</protein>
<proteinExistence type="predicted"/>
<dbReference type="EMBL" id="AXZF01000018">
    <property type="protein sequence ID" value="ERT69583.1"/>
    <property type="molecule type" value="Genomic_DNA"/>
</dbReference>